<evidence type="ECO:0000313" key="1">
    <source>
        <dbReference type="EMBL" id="MBA0877841.1"/>
    </source>
</evidence>
<protein>
    <submittedName>
        <fullName evidence="1">Uncharacterized protein</fullName>
    </submittedName>
</protein>
<evidence type="ECO:0000313" key="2">
    <source>
        <dbReference type="Proteomes" id="UP000593576"/>
    </source>
</evidence>
<dbReference type="AlphaFoldDB" id="A0A7J9N3F1"/>
<name>A0A7J9N3F1_GOSSC</name>
<accession>A0A7J9N3F1</accession>
<dbReference type="EMBL" id="JABFAF010269553">
    <property type="protein sequence ID" value="MBA0877841.1"/>
    <property type="molecule type" value="Genomic_DNA"/>
</dbReference>
<dbReference type="OrthoDB" id="944730at2759"/>
<gene>
    <name evidence="1" type="ORF">Goshw_001119</name>
</gene>
<dbReference type="Proteomes" id="UP000593576">
    <property type="component" value="Unassembled WGS sequence"/>
</dbReference>
<proteinExistence type="predicted"/>
<comment type="caution">
    <text evidence="1">The sequence shown here is derived from an EMBL/GenBank/DDBJ whole genome shotgun (WGS) entry which is preliminary data.</text>
</comment>
<sequence length="66" mass="7141">MTLPMAARQGNGGTSSKILSLCPDCCEKVDNKGLNLLHYTAFRDSVLPLGSCVEIVYGPVRNLMEL</sequence>
<keyword evidence="2" id="KW-1185">Reference proteome</keyword>
<organism evidence="1 2">
    <name type="scientific">Gossypium schwendimanii</name>
    <name type="common">Cotton</name>
    <dbReference type="NCBI Taxonomy" id="34291"/>
    <lineage>
        <taxon>Eukaryota</taxon>
        <taxon>Viridiplantae</taxon>
        <taxon>Streptophyta</taxon>
        <taxon>Embryophyta</taxon>
        <taxon>Tracheophyta</taxon>
        <taxon>Spermatophyta</taxon>
        <taxon>Magnoliopsida</taxon>
        <taxon>eudicotyledons</taxon>
        <taxon>Gunneridae</taxon>
        <taxon>Pentapetalae</taxon>
        <taxon>rosids</taxon>
        <taxon>malvids</taxon>
        <taxon>Malvales</taxon>
        <taxon>Malvaceae</taxon>
        <taxon>Malvoideae</taxon>
        <taxon>Gossypium</taxon>
    </lineage>
</organism>
<reference evidence="1 2" key="1">
    <citation type="journal article" date="2019" name="Genome Biol. Evol.">
        <title>Insights into the evolution of the New World diploid cottons (Gossypium, subgenus Houzingenia) based on genome sequencing.</title>
        <authorList>
            <person name="Grover C.E."/>
            <person name="Arick M.A. 2nd"/>
            <person name="Thrash A."/>
            <person name="Conover J.L."/>
            <person name="Sanders W.S."/>
            <person name="Peterson D.G."/>
            <person name="Frelichowski J.E."/>
            <person name="Scheffler J.A."/>
            <person name="Scheffler B.E."/>
            <person name="Wendel J.F."/>
        </authorList>
    </citation>
    <scope>NUCLEOTIDE SEQUENCE [LARGE SCALE GENOMIC DNA]</scope>
    <source>
        <strain evidence="1">1</strain>
        <tissue evidence="1">Leaf</tissue>
    </source>
</reference>